<reference evidence="2 3" key="1">
    <citation type="journal article" date="2023" name="G3 (Bethesda)">
        <title>A haplotype-resolved chromosome-scale genome for Quercus rubra L. provides insights into the genetics of adaptive traits for red oak species.</title>
        <authorList>
            <person name="Kapoor B."/>
            <person name="Jenkins J."/>
            <person name="Schmutz J."/>
            <person name="Zhebentyayeva T."/>
            <person name="Kuelheim C."/>
            <person name="Coggeshall M."/>
            <person name="Heim C."/>
            <person name="Lasky J.R."/>
            <person name="Leites L."/>
            <person name="Islam-Faridi N."/>
            <person name="Romero-Severson J."/>
            <person name="DeLeo V.L."/>
            <person name="Lucas S.M."/>
            <person name="Lazic D."/>
            <person name="Gailing O."/>
            <person name="Carlson J."/>
            <person name="Staton M."/>
        </authorList>
    </citation>
    <scope>NUCLEOTIDE SEQUENCE [LARGE SCALE GENOMIC DNA]</scope>
    <source>
        <strain evidence="2">Pseudo-F2</strain>
    </source>
</reference>
<dbReference type="PANTHER" id="PTHR34210:SF4">
    <property type="match status" value="1"/>
</dbReference>
<keyword evidence="3" id="KW-1185">Reference proteome</keyword>
<evidence type="ECO:0000313" key="2">
    <source>
        <dbReference type="EMBL" id="KAK4593494.1"/>
    </source>
</evidence>
<feature type="region of interest" description="Disordered" evidence="1">
    <location>
        <begin position="56"/>
        <end position="113"/>
    </location>
</feature>
<feature type="compositionally biased region" description="Basic and acidic residues" evidence="1">
    <location>
        <begin position="56"/>
        <end position="67"/>
    </location>
</feature>
<sequence>MKRQASYANSHVNPYVASHMPHMPAQIMQPNAALNNFPGNLNPLSTEEEYRYKSSKVEGQWQRDRDAPNVVNQTSSHSFIEGQGDSGTRSYYQGQMPDQKRGSDNQSNGETRILPHEQDMEIGYEDKPSSLTFEALEQKFLDEIINLAKEQNDAEAVENERHREKIIELNTKYQEKILALHSQQAARREEFLRKESQARLNQYQQAGMNHYLNTGIRDTHGTPEEFLRKELQKRLNQSQQAGLNHYPNTGMHDTHGTPVAAAAEAHQAYAASQFESYRERQHMLGSGRTQGTERVPYPSGRVYNNAARHY</sequence>
<gene>
    <name evidence="2" type="ORF">RGQ29_017562</name>
</gene>
<dbReference type="PANTHER" id="PTHR34210">
    <property type="entry name" value="OS01G0252900 PROTEIN"/>
    <property type="match status" value="1"/>
</dbReference>
<proteinExistence type="predicted"/>
<dbReference type="AlphaFoldDB" id="A0AAN7FLU1"/>
<protein>
    <submittedName>
        <fullName evidence="2">Uncharacterized protein</fullName>
    </submittedName>
</protein>
<dbReference type="EMBL" id="JAXUIC010000004">
    <property type="protein sequence ID" value="KAK4593494.1"/>
    <property type="molecule type" value="Genomic_DNA"/>
</dbReference>
<dbReference type="Proteomes" id="UP001324115">
    <property type="component" value="Unassembled WGS sequence"/>
</dbReference>
<evidence type="ECO:0000256" key="1">
    <source>
        <dbReference type="SAM" id="MobiDB-lite"/>
    </source>
</evidence>
<comment type="caution">
    <text evidence="2">The sequence shown here is derived from an EMBL/GenBank/DDBJ whole genome shotgun (WGS) entry which is preliminary data.</text>
</comment>
<name>A0AAN7FLU1_QUERU</name>
<evidence type="ECO:0000313" key="3">
    <source>
        <dbReference type="Proteomes" id="UP001324115"/>
    </source>
</evidence>
<accession>A0AAN7FLU1</accession>
<organism evidence="2 3">
    <name type="scientific">Quercus rubra</name>
    <name type="common">Northern red oak</name>
    <name type="synonym">Quercus borealis</name>
    <dbReference type="NCBI Taxonomy" id="3512"/>
    <lineage>
        <taxon>Eukaryota</taxon>
        <taxon>Viridiplantae</taxon>
        <taxon>Streptophyta</taxon>
        <taxon>Embryophyta</taxon>
        <taxon>Tracheophyta</taxon>
        <taxon>Spermatophyta</taxon>
        <taxon>Magnoliopsida</taxon>
        <taxon>eudicotyledons</taxon>
        <taxon>Gunneridae</taxon>
        <taxon>Pentapetalae</taxon>
        <taxon>rosids</taxon>
        <taxon>fabids</taxon>
        <taxon>Fagales</taxon>
        <taxon>Fagaceae</taxon>
        <taxon>Quercus</taxon>
    </lineage>
</organism>
<feature type="region of interest" description="Disordered" evidence="1">
    <location>
        <begin position="280"/>
        <end position="310"/>
    </location>
</feature>